<dbReference type="EMBL" id="JADCSA010000004">
    <property type="protein sequence ID" value="MBE7324169.1"/>
    <property type="molecule type" value="Genomic_DNA"/>
</dbReference>
<accession>A0ABR9RRG6</accession>
<evidence type="ECO:0000313" key="2">
    <source>
        <dbReference type="Proteomes" id="UP000756387"/>
    </source>
</evidence>
<organism evidence="1 2">
    <name type="scientific">Nocardioides malaquae</name>
    <dbReference type="NCBI Taxonomy" id="2773426"/>
    <lineage>
        <taxon>Bacteria</taxon>
        <taxon>Bacillati</taxon>
        <taxon>Actinomycetota</taxon>
        <taxon>Actinomycetes</taxon>
        <taxon>Propionibacteriales</taxon>
        <taxon>Nocardioidaceae</taxon>
        <taxon>Nocardioides</taxon>
    </lineage>
</organism>
<name>A0ABR9RRG6_9ACTN</name>
<sequence length="229" mass="24460">MARTEDVLARVAELASPEELLSVEDRARHDQLHFEADRRSFVAARALTRLLLVVHDGLPLTEGALRAPDVRQRCGRCERPHGRPYVVGRADLGLSWSHKRDVVAAAVGRGPVGVDVEHVAGVPPPLVGRTPRHAAPATAHDPTTEWLSWTRAEACVKVGLATLTTATGWSLTWPTAPGGTTWVVPGVEEAVTGDVVGDVSQVMLTDRSDPDMGVVCTVAGRVPAVLVTF</sequence>
<protein>
    <recommendedName>
        <fullName evidence="3">4'-phosphopantetheinyl transferase superfamily protein</fullName>
    </recommendedName>
</protein>
<proteinExistence type="predicted"/>
<keyword evidence="2" id="KW-1185">Reference proteome</keyword>
<dbReference type="Gene3D" id="3.90.470.20">
    <property type="entry name" value="4'-phosphopantetheinyl transferase domain"/>
    <property type="match status" value="1"/>
</dbReference>
<reference evidence="1 2" key="1">
    <citation type="submission" date="2020-10" db="EMBL/GenBank/DDBJ databases">
        <title>Nocardioides sp. isolated from sludge.</title>
        <authorList>
            <person name="Zhang X."/>
        </authorList>
    </citation>
    <scope>NUCLEOTIDE SEQUENCE [LARGE SCALE GENOMIC DNA]</scope>
    <source>
        <strain evidence="1 2">Y6</strain>
    </source>
</reference>
<comment type="caution">
    <text evidence="1">The sequence shown here is derived from an EMBL/GenBank/DDBJ whole genome shotgun (WGS) entry which is preliminary data.</text>
</comment>
<evidence type="ECO:0008006" key="3">
    <source>
        <dbReference type="Google" id="ProtNLM"/>
    </source>
</evidence>
<gene>
    <name evidence="1" type="ORF">IEQ44_05850</name>
</gene>
<dbReference type="InterPro" id="IPR037143">
    <property type="entry name" value="4-PPantetheinyl_Trfase_dom_sf"/>
</dbReference>
<dbReference type="Proteomes" id="UP000756387">
    <property type="component" value="Unassembled WGS sequence"/>
</dbReference>
<dbReference type="SUPFAM" id="SSF56214">
    <property type="entry name" value="4'-phosphopantetheinyl transferase"/>
    <property type="match status" value="1"/>
</dbReference>
<evidence type="ECO:0000313" key="1">
    <source>
        <dbReference type="EMBL" id="MBE7324169.1"/>
    </source>
</evidence>